<dbReference type="EMBL" id="WHWC01000014">
    <property type="protein sequence ID" value="KAG8369773.1"/>
    <property type="molecule type" value="Genomic_DNA"/>
</dbReference>
<accession>A0AAV6WS69</accession>
<comment type="caution">
    <text evidence="3">The sequence shown here is derived from an EMBL/GenBank/DDBJ whole genome shotgun (WGS) entry which is preliminary data.</text>
</comment>
<organism evidence="3 4">
    <name type="scientific">Buddleja alternifolia</name>
    <dbReference type="NCBI Taxonomy" id="168488"/>
    <lineage>
        <taxon>Eukaryota</taxon>
        <taxon>Viridiplantae</taxon>
        <taxon>Streptophyta</taxon>
        <taxon>Embryophyta</taxon>
        <taxon>Tracheophyta</taxon>
        <taxon>Spermatophyta</taxon>
        <taxon>Magnoliopsida</taxon>
        <taxon>eudicotyledons</taxon>
        <taxon>Gunneridae</taxon>
        <taxon>Pentapetalae</taxon>
        <taxon>asterids</taxon>
        <taxon>lamiids</taxon>
        <taxon>Lamiales</taxon>
        <taxon>Scrophulariaceae</taxon>
        <taxon>Buddlejeae</taxon>
        <taxon>Buddleja</taxon>
    </lineage>
</organism>
<evidence type="ECO:0000259" key="2">
    <source>
        <dbReference type="PROSITE" id="PS50222"/>
    </source>
</evidence>
<sequence length="195" mass="21997">MDRLRAIADASYKAAPPGVKTLAHNFFKALDTDQDGRVSLPEYLLFMTQQGYTRFNNPRFFHDLDRDGNGSLDFQDVLTLHYIVKSGRPLCDCCGVLIPGTFFSCVECFDSPTTTRTMGPYSVCIFCLRSNKSDHNHGGHQQFLDTYTLLETKRRRQASLVGGGRSANLNEILGFAIRNDNYSGYSEYLVSVRRI</sequence>
<evidence type="ECO:0000313" key="3">
    <source>
        <dbReference type="EMBL" id="KAG8369773.1"/>
    </source>
</evidence>
<dbReference type="InterPro" id="IPR018247">
    <property type="entry name" value="EF_Hand_1_Ca_BS"/>
</dbReference>
<dbReference type="AlphaFoldDB" id="A0AAV6WS69"/>
<keyword evidence="4" id="KW-1185">Reference proteome</keyword>
<feature type="domain" description="EF-hand" evidence="2">
    <location>
        <begin position="59"/>
        <end position="87"/>
    </location>
</feature>
<dbReference type="InterPro" id="IPR002048">
    <property type="entry name" value="EF_hand_dom"/>
</dbReference>
<dbReference type="GO" id="GO:0005509">
    <property type="term" value="F:calcium ion binding"/>
    <property type="evidence" value="ECO:0007669"/>
    <property type="project" value="InterPro"/>
</dbReference>
<name>A0AAV6WS69_9LAMI</name>
<feature type="domain" description="EF-hand" evidence="2">
    <location>
        <begin position="18"/>
        <end position="53"/>
    </location>
</feature>
<dbReference type="Pfam" id="PF13202">
    <property type="entry name" value="EF-hand_5"/>
    <property type="match status" value="1"/>
</dbReference>
<dbReference type="Proteomes" id="UP000826271">
    <property type="component" value="Unassembled WGS sequence"/>
</dbReference>
<dbReference type="PROSITE" id="PS00018">
    <property type="entry name" value="EF_HAND_1"/>
    <property type="match status" value="2"/>
</dbReference>
<keyword evidence="1" id="KW-0106">Calcium</keyword>
<dbReference type="SUPFAM" id="SSF47473">
    <property type="entry name" value="EF-hand"/>
    <property type="match status" value="1"/>
</dbReference>
<dbReference type="Gene3D" id="1.10.238.10">
    <property type="entry name" value="EF-hand"/>
    <property type="match status" value="1"/>
</dbReference>
<proteinExistence type="predicted"/>
<reference evidence="3" key="1">
    <citation type="submission" date="2019-10" db="EMBL/GenBank/DDBJ databases">
        <authorList>
            <person name="Zhang R."/>
            <person name="Pan Y."/>
            <person name="Wang J."/>
            <person name="Ma R."/>
            <person name="Yu S."/>
        </authorList>
    </citation>
    <scope>NUCLEOTIDE SEQUENCE</scope>
    <source>
        <strain evidence="3">LA-IB0</strain>
        <tissue evidence="3">Leaf</tissue>
    </source>
</reference>
<gene>
    <name evidence="3" type="ORF">BUALT_Bualt14G0048500</name>
</gene>
<dbReference type="PROSITE" id="PS50222">
    <property type="entry name" value="EF_HAND_2"/>
    <property type="match status" value="2"/>
</dbReference>
<evidence type="ECO:0000256" key="1">
    <source>
        <dbReference type="ARBA" id="ARBA00022837"/>
    </source>
</evidence>
<dbReference type="InterPro" id="IPR011992">
    <property type="entry name" value="EF-hand-dom_pair"/>
</dbReference>
<protein>
    <recommendedName>
        <fullName evidence="2">EF-hand domain-containing protein</fullName>
    </recommendedName>
</protein>
<evidence type="ECO:0000313" key="4">
    <source>
        <dbReference type="Proteomes" id="UP000826271"/>
    </source>
</evidence>